<name>A0A0F8ZZK0_9ZZZZ</name>
<proteinExistence type="predicted"/>
<sequence>MGRRKTPEKTMNELMSGSYKHIKAVWESLVASAMKTRKVKCPHCSQGFDVKGMGDPRAAMYVMDRVYGRPKQSLEVEAKQRITTGDDFVALQQGVMAEEMARLQAGTVDGTFEIVEEAIDDSVETTGVE</sequence>
<protein>
    <submittedName>
        <fullName evidence="1">Uncharacterized protein</fullName>
    </submittedName>
</protein>
<accession>A0A0F8ZZK0</accession>
<reference evidence="1" key="1">
    <citation type="journal article" date="2015" name="Nature">
        <title>Complex archaea that bridge the gap between prokaryotes and eukaryotes.</title>
        <authorList>
            <person name="Spang A."/>
            <person name="Saw J.H."/>
            <person name="Jorgensen S.L."/>
            <person name="Zaremba-Niedzwiedzka K."/>
            <person name="Martijn J."/>
            <person name="Lind A.E."/>
            <person name="van Eijk R."/>
            <person name="Schleper C."/>
            <person name="Guy L."/>
            <person name="Ettema T.J."/>
        </authorList>
    </citation>
    <scope>NUCLEOTIDE SEQUENCE</scope>
</reference>
<gene>
    <name evidence="1" type="ORF">LCGC14_2633920</name>
</gene>
<dbReference type="EMBL" id="LAZR01045252">
    <property type="protein sequence ID" value="KKK99323.1"/>
    <property type="molecule type" value="Genomic_DNA"/>
</dbReference>
<dbReference type="AlphaFoldDB" id="A0A0F8ZZK0"/>
<evidence type="ECO:0000313" key="1">
    <source>
        <dbReference type="EMBL" id="KKK99323.1"/>
    </source>
</evidence>
<comment type="caution">
    <text evidence="1">The sequence shown here is derived from an EMBL/GenBank/DDBJ whole genome shotgun (WGS) entry which is preliminary data.</text>
</comment>
<organism evidence="1">
    <name type="scientific">marine sediment metagenome</name>
    <dbReference type="NCBI Taxonomy" id="412755"/>
    <lineage>
        <taxon>unclassified sequences</taxon>
        <taxon>metagenomes</taxon>
        <taxon>ecological metagenomes</taxon>
    </lineage>
</organism>